<evidence type="ECO:0000256" key="1">
    <source>
        <dbReference type="ARBA" id="ARBA00008563"/>
    </source>
</evidence>
<dbReference type="RefSeq" id="WP_013313813.1">
    <property type="nucleotide sequence ID" value="NC_014484.1"/>
</dbReference>
<dbReference type="EMBL" id="CP001698">
    <property type="protein sequence ID" value="ADN01972.1"/>
    <property type="molecule type" value="Genomic_DNA"/>
</dbReference>
<name>E0RSI5_WINT6</name>
<keyword evidence="3 6" id="KW-0694">RNA-binding</keyword>
<keyword evidence="5 6" id="KW-0687">Ribonucleoprotein</keyword>
<organism evidence="8 9">
    <name type="scientific">Winmispira thermophila (strain ATCC 49972 / DSM 6192 / RI 19.B1)</name>
    <name type="common">Spirochaeta thermophila</name>
    <dbReference type="NCBI Taxonomy" id="665571"/>
    <lineage>
        <taxon>Bacteria</taxon>
        <taxon>Pseudomonadati</taxon>
        <taxon>Spirochaetota</taxon>
        <taxon>Spirochaetia</taxon>
        <taxon>Winmispirales</taxon>
        <taxon>Winmispiraceae</taxon>
        <taxon>Winmispira</taxon>
    </lineage>
</organism>
<dbReference type="PANTHER" id="PTHR21349">
    <property type="entry name" value="50S RIBOSOMAL PROTEIN L21"/>
    <property type="match status" value="1"/>
</dbReference>
<dbReference type="HAMAP" id="MF_01363">
    <property type="entry name" value="Ribosomal_bL21"/>
    <property type="match status" value="1"/>
</dbReference>
<dbReference type="HOGENOM" id="CLU_061463_3_2_12"/>
<dbReference type="Pfam" id="PF00829">
    <property type="entry name" value="Ribosomal_L21p"/>
    <property type="match status" value="1"/>
</dbReference>
<proteinExistence type="inferred from homology"/>
<dbReference type="GO" id="GO:0006412">
    <property type="term" value="P:translation"/>
    <property type="evidence" value="ECO:0007669"/>
    <property type="project" value="UniProtKB-UniRule"/>
</dbReference>
<dbReference type="InterPro" id="IPR036164">
    <property type="entry name" value="bL21-like_sf"/>
</dbReference>
<comment type="function">
    <text evidence="6 7">This protein binds to 23S rRNA in the presence of protein L20.</text>
</comment>
<evidence type="ECO:0000256" key="3">
    <source>
        <dbReference type="ARBA" id="ARBA00022884"/>
    </source>
</evidence>
<evidence type="ECO:0000256" key="7">
    <source>
        <dbReference type="RuleBase" id="RU000562"/>
    </source>
</evidence>
<dbReference type="NCBIfam" id="TIGR00061">
    <property type="entry name" value="L21"/>
    <property type="match status" value="1"/>
</dbReference>
<dbReference type="GO" id="GO:1990904">
    <property type="term" value="C:ribonucleoprotein complex"/>
    <property type="evidence" value="ECO:0007669"/>
    <property type="project" value="UniProtKB-KW"/>
</dbReference>
<dbReference type="PROSITE" id="PS01169">
    <property type="entry name" value="RIBOSOMAL_L21"/>
    <property type="match status" value="1"/>
</dbReference>
<dbReference type="InterPro" id="IPR028909">
    <property type="entry name" value="bL21-like"/>
</dbReference>
<evidence type="ECO:0000313" key="8">
    <source>
        <dbReference type="EMBL" id="ADN01972.1"/>
    </source>
</evidence>
<reference evidence="8 9" key="2">
    <citation type="journal article" date="2010" name="J. Bacteriol.">
        <title>Genome sequence of the polysaccharide-degrading, thermophilic anaerobe Spirochaeta thermophila DSM 6192.</title>
        <authorList>
            <person name="Angelov A."/>
            <person name="Liebl S."/>
            <person name="Ballschmiter M."/>
            <person name="Bomeke M."/>
            <person name="Lehmann R."/>
            <person name="Liesegang H."/>
            <person name="Daniel R."/>
            <person name="Liebl W."/>
        </authorList>
    </citation>
    <scope>NUCLEOTIDE SEQUENCE [LARGE SCALE GENOMIC DNA]</scope>
    <source>
        <strain evidence="9">ATCC 49972 / DSM 6192 / RI 19.B1</strain>
    </source>
</reference>
<keyword evidence="4 6" id="KW-0689">Ribosomal protein</keyword>
<evidence type="ECO:0000256" key="4">
    <source>
        <dbReference type="ARBA" id="ARBA00022980"/>
    </source>
</evidence>
<comment type="similarity">
    <text evidence="1 6 7">Belongs to the bacterial ribosomal protein bL21 family.</text>
</comment>
<dbReference type="eggNOG" id="COG0261">
    <property type="taxonomic scope" value="Bacteria"/>
</dbReference>
<dbReference type="Proteomes" id="UP000001296">
    <property type="component" value="Chromosome"/>
</dbReference>
<gene>
    <name evidence="6 8" type="primary">rplU</name>
    <name evidence="8" type="ordered locus">STHERM_c10260</name>
</gene>
<comment type="subunit">
    <text evidence="6">Part of the 50S ribosomal subunit. Contacts protein L20.</text>
</comment>
<sequence>MYAVVEIGGKQYKAEEGKILKVERLHADEGQPVDIDTVLMVRDDAGIKVGAPYVTGAKVKAVVSGHGKDRKVIVFKYKRRKNYRRKQGHRQQYTLLKVEQIQA</sequence>
<dbReference type="InterPro" id="IPR018258">
    <property type="entry name" value="Ribosomal_bL21_CS"/>
</dbReference>
<dbReference type="PaxDb" id="665571-STHERM_c10260"/>
<evidence type="ECO:0000256" key="5">
    <source>
        <dbReference type="ARBA" id="ARBA00023274"/>
    </source>
</evidence>
<dbReference type="SUPFAM" id="SSF141091">
    <property type="entry name" value="L21p-like"/>
    <property type="match status" value="1"/>
</dbReference>
<evidence type="ECO:0000313" key="9">
    <source>
        <dbReference type="Proteomes" id="UP000001296"/>
    </source>
</evidence>
<reference key="1">
    <citation type="submission" date="2009-08" db="EMBL/GenBank/DDBJ databases">
        <title>The genome sequence of Spirochaeta thermophila DSM6192.</title>
        <authorList>
            <person name="Angelov A."/>
            <person name="Mientus M."/>
            <person name="Wittenberg S."/>
            <person name="Lehmann R."/>
            <person name="Liesegang H."/>
            <person name="Daniel R."/>
            <person name="Liebl W."/>
        </authorList>
    </citation>
    <scope>NUCLEOTIDE SEQUENCE</scope>
    <source>
        <strain>DSM 6192</strain>
    </source>
</reference>
<dbReference type="GO" id="GO:0005737">
    <property type="term" value="C:cytoplasm"/>
    <property type="evidence" value="ECO:0007669"/>
    <property type="project" value="UniProtKB-ARBA"/>
</dbReference>
<keyword evidence="2 6" id="KW-0699">rRNA-binding</keyword>
<dbReference type="PANTHER" id="PTHR21349:SF0">
    <property type="entry name" value="LARGE RIBOSOMAL SUBUNIT PROTEIN BL21M"/>
    <property type="match status" value="1"/>
</dbReference>
<accession>E0RSI5</accession>
<evidence type="ECO:0000256" key="2">
    <source>
        <dbReference type="ARBA" id="ARBA00022730"/>
    </source>
</evidence>
<dbReference type="GO" id="GO:0005840">
    <property type="term" value="C:ribosome"/>
    <property type="evidence" value="ECO:0007669"/>
    <property type="project" value="UniProtKB-KW"/>
</dbReference>
<dbReference type="InterPro" id="IPR001787">
    <property type="entry name" value="Ribosomal_bL21"/>
</dbReference>
<evidence type="ECO:0000256" key="6">
    <source>
        <dbReference type="HAMAP-Rule" id="MF_01363"/>
    </source>
</evidence>
<dbReference type="AlphaFoldDB" id="E0RSI5"/>
<dbReference type="GO" id="GO:0019843">
    <property type="term" value="F:rRNA binding"/>
    <property type="evidence" value="ECO:0007669"/>
    <property type="project" value="UniProtKB-UniRule"/>
</dbReference>
<dbReference type="KEGG" id="sta:STHERM_c10260"/>
<protein>
    <recommendedName>
        <fullName evidence="6">Large ribosomal subunit protein bL21</fullName>
    </recommendedName>
</protein>
<dbReference type="GO" id="GO:0003735">
    <property type="term" value="F:structural constituent of ribosome"/>
    <property type="evidence" value="ECO:0007669"/>
    <property type="project" value="InterPro"/>
</dbReference>